<dbReference type="EC" id="1.-.-.-" evidence="9"/>
<dbReference type="InterPro" id="IPR031656">
    <property type="entry name" value="DAO_C"/>
</dbReference>
<keyword evidence="6 9" id="KW-0560">Oxidoreductase</keyword>
<dbReference type="InterPro" id="IPR036188">
    <property type="entry name" value="FAD/NAD-bd_sf"/>
</dbReference>
<dbReference type="GO" id="GO:0016491">
    <property type="term" value="F:oxidoreductase activity"/>
    <property type="evidence" value="ECO:0007669"/>
    <property type="project" value="UniProtKB-KW"/>
</dbReference>
<evidence type="ECO:0000256" key="3">
    <source>
        <dbReference type="ARBA" id="ARBA00022630"/>
    </source>
</evidence>
<comment type="caution">
    <text evidence="9">The sequence shown here is derived from an EMBL/GenBank/DDBJ whole genome shotgun (WGS) entry which is preliminary data.</text>
</comment>
<dbReference type="Pfam" id="PF01266">
    <property type="entry name" value="DAO"/>
    <property type="match status" value="1"/>
</dbReference>
<keyword evidence="10" id="KW-1185">Reference proteome</keyword>
<keyword evidence="4" id="KW-0319">Glycerol metabolism</keyword>
<dbReference type="EMBL" id="JBIVGG010000009">
    <property type="protein sequence ID" value="MFJ4081453.1"/>
    <property type="molecule type" value="Genomic_DNA"/>
</dbReference>
<dbReference type="PANTHER" id="PTHR11985">
    <property type="entry name" value="GLYCEROL-3-PHOSPHATE DEHYDROGENASE"/>
    <property type="match status" value="1"/>
</dbReference>
<name>A0ABW8FHK6_9ACTN</name>
<proteinExistence type="inferred from homology"/>
<organism evidence="9 10">
    <name type="scientific">Streptomyces iakyrus</name>
    <dbReference type="NCBI Taxonomy" id="68219"/>
    <lineage>
        <taxon>Bacteria</taxon>
        <taxon>Bacillati</taxon>
        <taxon>Actinomycetota</taxon>
        <taxon>Actinomycetes</taxon>
        <taxon>Kitasatosporales</taxon>
        <taxon>Streptomycetaceae</taxon>
        <taxon>Streptomyces</taxon>
    </lineage>
</organism>
<evidence type="ECO:0000256" key="2">
    <source>
        <dbReference type="ARBA" id="ARBA00007330"/>
    </source>
</evidence>
<dbReference type="InterPro" id="IPR038299">
    <property type="entry name" value="DAO_C_sf"/>
</dbReference>
<dbReference type="SUPFAM" id="SSF51905">
    <property type="entry name" value="FAD/NAD(P)-binding domain"/>
    <property type="match status" value="1"/>
</dbReference>
<protein>
    <submittedName>
        <fullName evidence="9">Glycerol-3-phosphate dehydrogenase/oxidase</fullName>
        <ecNumber evidence="9">1.-.-.-</ecNumber>
    </submittedName>
</protein>
<evidence type="ECO:0000259" key="7">
    <source>
        <dbReference type="Pfam" id="PF01266"/>
    </source>
</evidence>
<feature type="domain" description="FAD dependent oxidoreductase" evidence="7">
    <location>
        <begin position="32"/>
        <end position="396"/>
    </location>
</feature>
<dbReference type="Gene3D" id="3.30.9.10">
    <property type="entry name" value="D-Amino Acid Oxidase, subunit A, domain 2"/>
    <property type="match status" value="1"/>
</dbReference>
<feature type="domain" description="Alpha-glycerophosphate oxidase C-terminal" evidence="8">
    <location>
        <begin position="419"/>
        <end position="524"/>
    </location>
</feature>
<dbReference type="PANTHER" id="PTHR11985:SF35">
    <property type="entry name" value="ANAEROBIC GLYCEROL-3-PHOSPHATE DEHYDROGENASE SUBUNIT A"/>
    <property type="match status" value="1"/>
</dbReference>
<gene>
    <name evidence="9" type="ORF">ACIP2Z_21165</name>
</gene>
<dbReference type="Gene3D" id="1.10.8.870">
    <property type="entry name" value="Alpha-glycerophosphate oxidase, cap domain"/>
    <property type="match status" value="1"/>
</dbReference>
<evidence type="ECO:0000256" key="6">
    <source>
        <dbReference type="ARBA" id="ARBA00023002"/>
    </source>
</evidence>
<keyword evidence="5" id="KW-0274">FAD</keyword>
<evidence type="ECO:0000256" key="1">
    <source>
        <dbReference type="ARBA" id="ARBA00001974"/>
    </source>
</evidence>
<dbReference type="Pfam" id="PF16901">
    <property type="entry name" value="DAO_C"/>
    <property type="match status" value="1"/>
</dbReference>
<keyword evidence="3" id="KW-0285">Flavoprotein</keyword>
<comment type="similarity">
    <text evidence="2">Belongs to the FAD-dependent glycerol-3-phosphate dehydrogenase family.</text>
</comment>
<dbReference type="Proteomes" id="UP001617511">
    <property type="component" value="Unassembled WGS sequence"/>
</dbReference>
<accession>A0ABW8FHK6</accession>
<dbReference type="InterPro" id="IPR000447">
    <property type="entry name" value="G3P_DH_FAD-dep"/>
</dbReference>
<dbReference type="RefSeq" id="WP_359635321.1">
    <property type="nucleotide sequence ID" value="NZ_JBEYEN010000008.1"/>
</dbReference>
<evidence type="ECO:0000313" key="9">
    <source>
        <dbReference type="EMBL" id="MFJ4081453.1"/>
    </source>
</evidence>
<evidence type="ECO:0000256" key="4">
    <source>
        <dbReference type="ARBA" id="ARBA00022798"/>
    </source>
</evidence>
<dbReference type="InterPro" id="IPR006076">
    <property type="entry name" value="FAD-dep_OxRdtase"/>
</dbReference>
<dbReference type="PRINTS" id="PR01001">
    <property type="entry name" value="FADG3PDH"/>
</dbReference>
<evidence type="ECO:0000313" key="10">
    <source>
        <dbReference type="Proteomes" id="UP001617511"/>
    </source>
</evidence>
<sequence length="530" mass="55375">MSLTGTPAAGASLSAARRTRDLTEATDGRVVDVLVVGLGATGAGAALDAAARGLDVVAVDAHDLAFGTSRWSSKLIHGGLRYLASAQFDVAHESAVERGVLMERTAPHLVRAQPFVLPLTGLVSRGQAALAWAGFRAGDALRLSARTARATLPAPRRLSPVETRHLAPALRPAELRGGLLSWDGRLTDDARLVTALARTAAARGARVLTRVRALELSASGARIRDELTGEEGEIRARAVINASGVWAGDLVEGIRVRPSRGTHIVLRSQDIGPLPAGLHIPIPGETSRFVLVLPQDDGRVYVGLTDEPLDGPVPDVPEAPETDIGFLLDVLGSVLDVPVRRSDVVGAFAGLRPLLDTTPTGQPGAASRTADISRRHAVLTSPDGVVSVVGGKLTTYRRMAEDAVNTVVDARGLTAGPSPTATLPLVGAAAPRTLAALRAPRRLVQRYGTEAPAVHALAERDPRLGEPVVPGHAVTGAELLWAVRHEGALDEADLLDRRTRIGLVPADRAEALKAVRELVGEALGAGSRGR</sequence>
<evidence type="ECO:0000259" key="8">
    <source>
        <dbReference type="Pfam" id="PF16901"/>
    </source>
</evidence>
<dbReference type="PROSITE" id="PS00978">
    <property type="entry name" value="FAD_G3PDH_2"/>
    <property type="match status" value="1"/>
</dbReference>
<dbReference type="Gene3D" id="3.50.50.60">
    <property type="entry name" value="FAD/NAD(P)-binding domain"/>
    <property type="match status" value="1"/>
</dbReference>
<evidence type="ECO:0000256" key="5">
    <source>
        <dbReference type="ARBA" id="ARBA00022827"/>
    </source>
</evidence>
<comment type="cofactor">
    <cofactor evidence="1">
        <name>FAD</name>
        <dbReference type="ChEBI" id="CHEBI:57692"/>
    </cofactor>
</comment>
<reference evidence="9 10" key="1">
    <citation type="submission" date="2024-10" db="EMBL/GenBank/DDBJ databases">
        <title>The Natural Products Discovery Center: Release of the First 8490 Sequenced Strains for Exploring Actinobacteria Biosynthetic Diversity.</title>
        <authorList>
            <person name="Kalkreuter E."/>
            <person name="Kautsar S.A."/>
            <person name="Yang D."/>
            <person name="Bader C.D."/>
            <person name="Teijaro C.N."/>
            <person name="Fluegel L."/>
            <person name="Davis C.M."/>
            <person name="Simpson J.R."/>
            <person name="Lauterbach L."/>
            <person name="Steele A.D."/>
            <person name="Gui C."/>
            <person name="Meng S."/>
            <person name="Li G."/>
            <person name="Viehrig K."/>
            <person name="Ye F."/>
            <person name="Su P."/>
            <person name="Kiefer A.F."/>
            <person name="Nichols A."/>
            <person name="Cepeda A.J."/>
            <person name="Yan W."/>
            <person name="Fan B."/>
            <person name="Jiang Y."/>
            <person name="Adhikari A."/>
            <person name="Zheng C.-J."/>
            <person name="Schuster L."/>
            <person name="Cowan T.M."/>
            <person name="Smanski M.J."/>
            <person name="Chevrette M.G."/>
            <person name="De Carvalho L.P.S."/>
            <person name="Shen B."/>
        </authorList>
    </citation>
    <scope>NUCLEOTIDE SEQUENCE [LARGE SCALE GENOMIC DNA]</scope>
    <source>
        <strain evidence="9 10">NPDC089932</strain>
    </source>
</reference>